<dbReference type="InterPro" id="IPR016195">
    <property type="entry name" value="Pol/histidinol_Pase-like"/>
</dbReference>
<feature type="domain" description="Polymerase/histidinol phosphatase N-terminal" evidence="1">
    <location>
        <begin position="30"/>
        <end position="104"/>
    </location>
</feature>
<dbReference type="Gene3D" id="3.20.20.140">
    <property type="entry name" value="Metal-dependent hydrolases"/>
    <property type="match status" value="1"/>
</dbReference>
<dbReference type="SMART" id="SM00481">
    <property type="entry name" value="POLIIIAc"/>
    <property type="match status" value="1"/>
</dbReference>
<accession>A0ABM7T1X3</accession>
<organism evidence="2 3">
    <name type="scientific">Clostridium gelidum</name>
    <dbReference type="NCBI Taxonomy" id="704125"/>
    <lineage>
        <taxon>Bacteria</taxon>
        <taxon>Bacillati</taxon>
        <taxon>Bacillota</taxon>
        <taxon>Clostridia</taxon>
        <taxon>Eubacteriales</taxon>
        <taxon>Clostridiaceae</taxon>
        <taxon>Clostridium</taxon>
    </lineage>
</organism>
<dbReference type="InterPro" id="IPR003141">
    <property type="entry name" value="Pol/His_phosphatase_N"/>
</dbReference>
<dbReference type="InterPro" id="IPR004013">
    <property type="entry name" value="PHP_dom"/>
</dbReference>
<proteinExistence type="predicted"/>
<dbReference type="Pfam" id="PF02811">
    <property type="entry name" value="PHP"/>
    <property type="match status" value="1"/>
</dbReference>
<dbReference type="NCBIfam" id="NF006702">
    <property type="entry name" value="PRK09248.1"/>
    <property type="match status" value="1"/>
</dbReference>
<evidence type="ECO:0000313" key="3">
    <source>
        <dbReference type="Proteomes" id="UP000824633"/>
    </source>
</evidence>
<dbReference type="EMBL" id="AP024849">
    <property type="protein sequence ID" value="BCZ45218.1"/>
    <property type="molecule type" value="Genomic_DNA"/>
</dbReference>
<evidence type="ECO:0000313" key="2">
    <source>
        <dbReference type="EMBL" id="BCZ45218.1"/>
    </source>
</evidence>
<protein>
    <submittedName>
        <fullName evidence="2">Phosphatase</fullName>
    </submittedName>
</protein>
<dbReference type="Proteomes" id="UP000824633">
    <property type="component" value="Chromosome"/>
</dbReference>
<dbReference type="PANTHER" id="PTHR36928">
    <property type="entry name" value="PHOSPHATASE YCDX-RELATED"/>
    <property type="match status" value="1"/>
</dbReference>
<dbReference type="InterPro" id="IPR050243">
    <property type="entry name" value="PHP_phosphatase"/>
</dbReference>
<keyword evidence="3" id="KW-1185">Reference proteome</keyword>
<name>A0ABM7T1X3_9CLOT</name>
<reference evidence="3" key="1">
    <citation type="submission" date="2021-07" db="EMBL/GenBank/DDBJ databases">
        <title>Complete genome sequencing of a Clostridium isolate.</title>
        <authorList>
            <person name="Ueki A."/>
            <person name="Tonouchi A."/>
        </authorList>
    </citation>
    <scope>NUCLEOTIDE SEQUENCE [LARGE SCALE GENOMIC DNA]</scope>
    <source>
        <strain evidence="3">C5S11</strain>
    </source>
</reference>
<dbReference type="SUPFAM" id="SSF89550">
    <property type="entry name" value="PHP domain-like"/>
    <property type="match status" value="1"/>
</dbReference>
<sequence length="271" mass="30369">MKYDNIIVKREYKAQSNKNNEKGDLMKYALDVHTHTIASGHAYSTLMENAKAASEKGIKVLGTTEHGISMPHSPHIWYFNNYKVLPREMYGVTMLYGTEANIIDYDGNLDMDDITLGKLDIVIGSIHDEVYKVGNIEENTRAFINVIKGGKVDIIGHLGNPGVPVDFEKVIKCAIENDVLIEINNSSFRTSRVGSFSNCTEIALLCKKYNAKLIINSDAHFCTLIGEFTEAINMLESIDFPEELIINNDPNELLLKLKKKGKLEDLIIQSL</sequence>
<gene>
    <name evidence="2" type="ORF">psyc5s11_12850</name>
</gene>
<dbReference type="PANTHER" id="PTHR36928:SF1">
    <property type="entry name" value="PHOSPHATASE YCDX-RELATED"/>
    <property type="match status" value="1"/>
</dbReference>
<dbReference type="CDD" id="cd07437">
    <property type="entry name" value="PHP_HisPPase_Ycdx_like"/>
    <property type="match status" value="1"/>
</dbReference>
<evidence type="ECO:0000259" key="1">
    <source>
        <dbReference type="SMART" id="SM00481"/>
    </source>
</evidence>